<feature type="chain" id="PRO_5045079832" description="DNA-entry nuclease" evidence="4">
    <location>
        <begin position="21"/>
        <end position="278"/>
    </location>
</feature>
<comment type="caution">
    <text evidence="5">The sequence shown here is derived from an EMBL/GenBank/DDBJ whole genome shotgun (WGS) entry which is preliminary data.</text>
</comment>
<evidence type="ECO:0000256" key="4">
    <source>
        <dbReference type="SAM" id="SignalP"/>
    </source>
</evidence>
<sequence length="278" mass="29959">MRIFMAILWPLLLAASVAMTAVSWRKEKAGQTDKVYYSVKGWGVFAFVSLLGVMMSYQPLGISSIGGCLFIVASILMYFAYSKKEHKLKMQKATAWLLLVLSFVNVGIGSEAADDYGPQTKVVVKYTGGKEYQQVKEKHAGLLSAKKAALLAYAPLAKKVKKLEAQEKAEKEAAAKAKKEQEKQAAEAKKQAEAASKAAAASASAAAASSESAAEDSASSSSQRGDMNTSDSQKIVGNVNSKIYHVPGQAGYRMNSSNAVYFNSEEEAQRAGYRRAKR</sequence>
<accession>A0ABQ3W6R7</accession>
<keyword evidence="3" id="KW-0472">Membrane</keyword>
<feature type="compositionally biased region" description="Polar residues" evidence="2">
    <location>
        <begin position="224"/>
        <end position="240"/>
    </location>
</feature>
<feature type="region of interest" description="Disordered" evidence="2">
    <location>
        <begin position="259"/>
        <end position="278"/>
    </location>
</feature>
<dbReference type="SUPFAM" id="SSF57884">
    <property type="entry name" value="Ada DNA repair protein, N-terminal domain (N-Ada 10)"/>
    <property type="match status" value="1"/>
</dbReference>
<reference evidence="6" key="1">
    <citation type="submission" date="2021-01" db="EMBL/GenBank/DDBJ databases">
        <title>Draft genome sequence of Nasalis larvatus strain YZ03.</title>
        <authorList>
            <person name="Suzuki-Hashido N."/>
            <person name="Tsuchida S."/>
            <person name="Hayakawa T."/>
        </authorList>
    </citation>
    <scope>NUCLEOTIDE SEQUENCE [LARGE SCALE GENOMIC DNA]</scope>
    <source>
        <strain evidence="6">YZ03</strain>
    </source>
</reference>
<name>A0ABQ3W6R7_9LACO</name>
<dbReference type="Gene3D" id="3.40.10.10">
    <property type="entry name" value="DNA Methylphosphotriester Repair Domain"/>
    <property type="match status" value="1"/>
</dbReference>
<dbReference type="EMBL" id="BOCI01000506">
    <property type="protein sequence ID" value="GHW02171.1"/>
    <property type="molecule type" value="Genomic_DNA"/>
</dbReference>
<evidence type="ECO:0000256" key="3">
    <source>
        <dbReference type="SAM" id="Phobius"/>
    </source>
</evidence>
<feature type="region of interest" description="Disordered" evidence="2">
    <location>
        <begin position="209"/>
        <end position="240"/>
    </location>
</feature>
<protein>
    <recommendedName>
        <fullName evidence="7">DNA-entry nuclease</fullName>
    </recommendedName>
</protein>
<dbReference type="Proteomes" id="UP000616547">
    <property type="component" value="Unassembled WGS sequence"/>
</dbReference>
<feature type="transmembrane region" description="Helical" evidence="3">
    <location>
        <begin position="60"/>
        <end position="81"/>
    </location>
</feature>
<feature type="transmembrane region" description="Helical" evidence="3">
    <location>
        <begin position="35"/>
        <end position="53"/>
    </location>
</feature>
<evidence type="ECO:0000256" key="1">
    <source>
        <dbReference type="SAM" id="Coils"/>
    </source>
</evidence>
<keyword evidence="3" id="KW-1133">Transmembrane helix</keyword>
<keyword evidence="1" id="KW-0175">Coiled coil</keyword>
<feature type="compositionally biased region" description="Low complexity" evidence="2">
    <location>
        <begin position="209"/>
        <end position="223"/>
    </location>
</feature>
<evidence type="ECO:0000256" key="2">
    <source>
        <dbReference type="SAM" id="MobiDB-lite"/>
    </source>
</evidence>
<proteinExistence type="predicted"/>
<evidence type="ECO:0000313" key="5">
    <source>
        <dbReference type="EMBL" id="GHW02171.1"/>
    </source>
</evidence>
<evidence type="ECO:0008006" key="7">
    <source>
        <dbReference type="Google" id="ProtNLM"/>
    </source>
</evidence>
<feature type="coiled-coil region" evidence="1">
    <location>
        <begin position="160"/>
        <end position="198"/>
    </location>
</feature>
<keyword evidence="4" id="KW-0732">Signal</keyword>
<keyword evidence="6" id="KW-1185">Reference proteome</keyword>
<feature type="signal peptide" evidence="4">
    <location>
        <begin position="1"/>
        <end position="20"/>
    </location>
</feature>
<gene>
    <name evidence="5" type="ORF">lacNasYZ03_18580</name>
</gene>
<organism evidence="5 6">
    <name type="scientific">Lactobacillus nasalidis</name>
    <dbReference type="NCBI Taxonomy" id="2797258"/>
    <lineage>
        <taxon>Bacteria</taxon>
        <taxon>Bacillati</taxon>
        <taxon>Bacillota</taxon>
        <taxon>Bacilli</taxon>
        <taxon>Lactobacillales</taxon>
        <taxon>Lactobacillaceae</taxon>
        <taxon>Lactobacillus</taxon>
    </lineage>
</organism>
<keyword evidence="3" id="KW-0812">Transmembrane</keyword>
<evidence type="ECO:0000313" key="6">
    <source>
        <dbReference type="Proteomes" id="UP000616547"/>
    </source>
</evidence>
<dbReference type="InterPro" id="IPR035451">
    <property type="entry name" value="Ada-like_dom_sf"/>
</dbReference>